<protein>
    <submittedName>
        <fullName evidence="4">Putative sensory transducer protein YfmS</fullName>
    </submittedName>
</protein>
<dbReference type="InterPro" id="IPR004089">
    <property type="entry name" value="MCPsignal_dom"/>
</dbReference>
<keyword evidence="1 2" id="KW-0807">Transducer</keyword>
<evidence type="ECO:0000313" key="5">
    <source>
        <dbReference type="Proteomes" id="UP000037043"/>
    </source>
</evidence>
<dbReference type="STRING" id="36844.SAMN04488501_101315"/>
<evidence type="ECO:0000256" key="1">
    <source>
        <dbReference type="ARBA" id="ARBA00023224"/>
    </source>
</evidence>
<proteinExistence type="predicted"/>
<organism evidence="4 5">
    <name type="scientific">Clostridium homopropionicum DSM 5847</name>
    <dbReference type="NCBI Taxonomy" id="1121318"/>
    <lineage>
        <taxon>Bacteria</taxon>
        <taxon>Bacillati</taxon>
        <taxon>Bacillota</taxon>
        <taxon>Clostridia</taxon>
        <taxon>Eubacteriales</taxon>
        <taxon>Clostridiaceae</taxon>
        <taxon>Clostridium</taxon>
    </lineage>
</organism>
<dbReference type="AlphaFoldDB" id="A0A0L6Z5N7"/>
<sequence length="278" mass="30096">MISLEQIGSLDNIVKVSNVFKTIFGDEDIAITISDREKLIQYIPGKSIIFPTKIGDLLKPEWAIAKAMENKKRMVIEMPKEIFSFVYRATSTPIVDKKGQVVGCIATAVSLDRKYKLMEMAETLSKSLSEISKSIEDIASNAQELAKSNIEATDSAVKTGSQINETHKVLDIIKGIAQRSNMLGLNAAIESAKAGEAGRGFSVVADEIRKLSSGSQDAVKDVQKILMTSMKNVGSIVNEIESNSLSIQQQAAAAEQINASVEELTAISNTLASLSREL</sequence>
<evidence type="ECO:0000259" key="3">
    <source>
        <dbReference type="PROSITE" id="PS50111"/>
    </source>
</evidence>
<dbReference type="Gene3D" id="1.10.287.950">
    <property type="entry name" value="Methyl-accepting chemotaxis protein"/>
    <property type="match status" value="1"/>
</dbReference>
<dbReference type="GO" id="GO:0007165">
    <property type="term" value="P:signal transduction"/>
    <property type="evidence" value="ECO:0007669"/>
    <property type="project" value="UniProtKB-KW"/>
</dbReference>
<keyword evidence="5" id="KW-1185">Reference proteome</keyword>
<feature type="domain" description="Methyl-accepting transducer" evidence="3">
    <location>
        <begin position="116"/>
        <end position="278"/>
    </location>
</feature>
<name>A0A0L6Z5N7_9CLOT</name>
<dbReference type="RefSeq" id="WP_052222622.1">
    <property type="nucleotide sequence ID" value="NZ_LHUR01000042.1"/>
</dbReference>
<dbReference type="GO" id="GO:0016020">
    <property type="term" value="C:membrane"/>
    <property type="evidence" value="ECO:0007669"/>
    <property type="project" value="InterPro"/>
</dbReference>
<dbReference type="Proteomes" id="UP000037043">
    <property type="component" value="Unassembled WGS sequence"/>
</dbReference>
<dbReference type="SMART" id="SM00283">
    <property type="entry name" value="MA"/>
    <property type="match status" value="1"/>
</dbReference>
<dbReference type="PANTHER" id="PTHR32089:SF112">
    <property type="entry name" value="LYSOZYME-LIKE PROTEIN-RELATED"/>
    <property type="match status" value="1"/>
</dbReference>
<evidence type="ECO:0000256" key="2">
    <source>
        <dbReference type="PROSITE-ProRule" id="PRU00284"/>
    </source>
</evidence>
<dbReference type="PANTHER" id="PTHR32089">
    <property type="entry name" value="METHYL-ACCEPTING CHEMOTAXIS PROTEIN MCPB"/>
    <property type="match status" value="1"/>
</dbReference>
<gene>
    <name evidence="4" type="primary">yfmS_7</name>
    <name evidence="4" type="ORF">CLHOM_31690</name>
</gene>
<evidence type="ECO:0000313" key="4">
    <source>
        <dbReference type="EMBL" id="KOA18272.1"/>
    </source>
</evidence>
<comment type="caution">
    <text evidence="4">The sequence shown here is derived from an EMBL/GenBank/DDBJ whole genome shotgun (WGS) entry which is preliminary data.</text>
</comment>
<dbReference type="PROSITE" id="PS50111">
    <property type="entry name" value="CHEMOTAXIS_TRANSDUC_2"/>
    <property type="match status" value="1"/>
</dbReference>
<accession>A0A0L6Z5N7</accession>
<dbReference type="EMBL" id="LHUR01000042">
    <property type="protein sequence ID" value="KOA18272.1"/>
    <property type="molecule type" value="Genomic_DNA"/>
</dbReference>
<dbReference type="Pfam" id="PF00015">
    <property type="entry name" value="MCPsignal"/>
    <property type="match status" value="1"/>
</dbReference>
<dbReference type="PATRIC" id="fig|1121318.3.peg.3166"/>
<reference evidence="5" key="1">
    <citation type="submission" date="2015-08" db="EMBL/GenBank/DDBJ databases">
        <title>Genome sequence of the strict anaerobe Clostridium homopropionicum LuHBu1 (DSM 5847T).</title>
        <authorList>
            <person name="Poehlein A."/>
            <person name="Beck M."/>
            <person name="Schiel-Bengelsdorf B."/>
            <person name="Bengelsdorf F.R."/>
            <person name="Daniel R."/>
            <person name="Duerre P."/>
        </authorList>
    </citation>
    <scope>NUCLEOTIDE SEQUENCE [LARGE SCALE GENOMIC DNA]</scope>
    <source>
        <strain evidence="5">DSM 5847</strain>
    </source>
</reference>
<dbReference type="SUPFAM" id="SSF58104">
    <property type="entry name" value="Methyl-accepting chemotaxis protein (MCP) signaling domain"/>
    <property type="match status" value="1"/>
</dbReference>